<dbReference type="OrthoDB" id="6773263at2759"/>
<proteinExistence type="inferred from homology"/>
<dbReference type="Proteomes" id="UP000796761">
    <property type="component" value="Unassembled WGS sequence"/>
</dbReference>
<keyword evidence="4" id="KW-0548">Nucleotidyltransferase</keyword>
<evidence type="ECO:0000256" key="6">
    <source>
        <dbReference type="ARBA" id="ARBA00022759"/>
    </source>
</evidence>
<dbReference type="InterPro" id="IPR000477">
    <property type="entry name" value="RT_dom"/>
</dbReference>
<feature type="domain" description="Reverse transcriptase" evidence="9">
    <location>
        <begin position="63"/>
        <end position="252"/>
    </location>
</feature>
<dbReference type="Pfam" id="PF00078">
    <property type="entry name" value="RVT_1"/>
    <property type="match status" value="1"/>
</dbReference>
<name>A0A8K1DBE5_9PASS</name>
<evidence type="ECO:0000256" key="2">
    <source>
        <dbReference type="ARBA" id="ARBA00012180"/>
    </source>
</evidence>
<dbReference type="AlphaFoldDB" id="A0A8K1DBE5"/>
<evidence type="ECO:0000313" key="11">
    <source>
        <dbReference type="Proteomes" id="UP000796761"/>
    </source>
</evidence>
<evidence type="ECO:0000313" key="10">
    <source>
        <dbReference type="EMBL" id="TRZ07729.1"/>
    </source>
</evidence>
<organism evidence="10 11">
    <name type="scientific">Zosterops borbonicus</name>
    <dbReference type="NCBI Taxonomy" id="364589"/>
    <lineage>
        <taxon>Eukaryota</taxon>
        <taxon>Metazoa</taxon>
        <taxon>Chordata</taxon>
        <taxon>Craniata</taxon>
        <taxon>Vertebrata</taxon>
        <taxon>Euteleostomi</taxon>
        <taxon>Archelosauria</taxon>
        <taxon>Archosauria</taxon>
        <taxon>Dinosauria</taxon>
        <taxon>Saurischia</taxon>
        <taxon>Theropoda</taxon>
        <taxon>Coelurosauria</taxon>
        <taxon>Aves</taxon>
        <taxon>Neognathae</taxon>
        <taxon>Neoaves</taxon>
        <taxon>Telluraves</taxon>
        <taxon>Australaves</taxon>
        <taxon>Passeriformes</taxon>
        <taxon>Sylvioidea</taxon>
        <taxon>Zosteropidae</taxon>
        <taxon>Zosterops</taxon>
    </lineage>
</organism>
<protein>
    <recommendedName>
        <fullName evidence="2">ribonuclease H</fullName>
        <ecNumber evidence="2">3.1.26.4</ecNumber>
    </recommendedName>
</protein>
<dbReference type="PANTHER" id="PTHR41694">
    <property type="entry name" value="ENDOGENOUS RETROVIRUS GROUP K MEMBER POL PROTEIN"/>
    <property type="match status" value="1"/>
</dbReference>
<sequence length="275" mass="31690">MLFDTLDRQVVTVDPGQGQVIAQAIPLPKLPYDNLELSVYWAEMRDPIWRFPPKFALNQDNEQLVKGHVETNSPWNSLVSVIKKPGKNKWRLPHNLCKINESIEDMVSLQPGMPSPSMFLQNWNLAVIDIEVFFFQIPLDLVDAPRFAFSVPSINREAPMRHYHWRALPQGMKNSPSICQWYVTKIPSLVRAKAGEAVILYYMDDGLVCAPNDNVLTQILDETITALATAGFELQQEKVQRLLPWRYLGLEIANWTITPQRFVINDRPETWRDLH</sequence>
<evidence type="ECO:0000256" key="5">
    <source>
        <dbReference type="ARBA" id="ARBA00022722"/>
    </source>
</evidence>
<comment type="caution">
    <text evidence="10">The sequence shown here is derived from an EMBL/GenBank/DDBJ whole genome shotgun (WGS) entry which is preliminary data.</text>
</comment>
<dbReference type="Gene3D" id="3.10.10.10">
    <property type="entry name" value="HIV Type 1 Reverse Transcriptase, subunit A, domain 1"/>
    <property type="match status" value="1"/>
</dbReference>
<dbReference type="InterPro" id="IPR043502">
    <property type="entry name" value="DNA/RNA_pol_sf"/>
</dbReference>
<keyword evidence="11" id="KW-1185">Reference proteome</keyword>
<dbReference type="PANTHER" id="PTHR41694:SF3">
    <property type="entry name" value="RNA-DIRECTED DNA POLYMERASE-RELATED"/>
    <property type="match status" value="1"/>
</dbReference>
<dbReference type="EC" id="3.1.26.4" evidence="2"/>
<dbReference type="SUPFAM" id="SSF56672">
    <property type="entry name" value="DNA/RNA polymerases"/>
    <property type="match status" value="1"/>
</dbReference>
<evidence type="ECO:0000256" key="4">
    <source>
        <dbReference type="ARBA" id="ARBA00022695"/>
    </source>
</evidence>
<accession>A0A8K1DBE5</accession>
<dbReference type="Gene3D" id="3.30.70.270">
    <property type="match status" value="1"/>
</dbReference>
<evidence type="ECO:0000256" key="8">
    <source>
        <dbReference type="ARBA" id="ARBA00022918"/>
    </source>
</evidence>
<keyword evidence="5" id="KW-0540">Nuclease</keyword>
<evidence type="ECO:0000256" key="1">
    <source>
        <dbReference type="ARBA" id="ARBA00010879"/>
    </source>
</evidence>
<dbReference type="GO" id="GO:0003964">
    <property type="term" value="F:RNA-directed DNA polymerase activity"/>
    <property type="evidence" value="ECO:0007669"/>
    <property type="project" value="UniProtKB-KW"/>
</dbReference>
<gene>
    <name evidence="10" type="ORF">HGM15179_019380</name>
</gene>
<dbReference type="InterPro" id="IPR043128">
    <property type="entry name" value="Rev_trsase/Diguanyl_cyclase"/>
</dbReference>
<keyword evidence="7" id="KW-0378">Hydrolase</keyword>
<keyword evidence="3" id="KW-0808">Transferase</keyword>
<reference evidence="10" key="1">
    <citation type="submission" date="2019-04" db="EMBL/GenBank/DDBJ databases">
        <title>Genome assembly of Zosterops borbonicus 15179.</title>
        <authorList>
            <person name="Leroy T."/>
            <person name="Anselmetti Y."/>
            <person name="Tilak M.-K."/>
            <person name="Nabholz B."/>
        </authorList>
    </citation>
    <scope>NUCLEOTIDE SEQUENCE</scope>
    <source>
        <strain evidence="10">HGM_15179</strain>
        <tissue evidence="10">Muscle</tissue>
    </source>
</reference>
<dbReference type="GO" id="GO:0035613">
    <property type="term" value="F:RNA stem-loop binding"/>
    <property type="evidence" value="ECO:0007669"/>
    <property type="project" value="TreeGrafter"/>
</dbReference>
<dbReference type="PROSITE" id="PS50878">
    <property type="entry name" value="RT_POL"/>
    <property type="match status" value="1"/>
</dbReference>
<keyword evidence="8" id="KW-0695">RNA-directed DNA polymerase</keyword>
<comment type="similarity">
    <text evidence="1">Belongs to the beta type-B retroviral polymerase family. HERV class-II K(HML-2) pol subfamily.</text>
</comment>
<keyword evidence="6" id="KW-0255">Endonuclease</keyword>
<evidence type="ECO:0000259" key="9">
    <source>
        <dbReference type="PROSITE" id="PS50878"/>
    </source>
</evidence>
<dbReference type="GO" id="GO:0004523">
    <property type="term" value="F:RNA-DNA hybrid ribonuclease activity"/>
    <property type="evidence" value="ECO:0007669"/>
    <property type="project" value="UniProtKB-EC"/>
</dbReference>
<evidence type="ECO:0000256" key="3">
    <source>
        <dbReference type="ARBA" id="ARBA00022679"/>
    </source>
</evidence>
<evidence type="ECO:0000256" key="7">
    <source>
        <dbReference type="ARBA" id="ARBA00022801"/>
    </source>
</evidence>
<dbReference type="EMBL" id="SWJQ01001647">
    <property type="protein sequence ID" value="TRZ07729.1"/>
    <property type="molecule type" value="Genomic_DNA"/>
</dbReference>